<sequence>MITRCPIKVLLLGVALLGAASCQFDLPKPGRSAAEPLPAVGKARATLLQEACTKRGGVWKQRSDGAICVTTPKDAGKSCSKASDCEGECLARSNTCAPLKPLMGCNDIRTENGMSVTQCLG</sequence>
<organism evidence="2 3">
    <name type="scientific">Thioclava kandeliae</name>
    <dbReference type="NCBI Taxonomy" id="3070818"/>
    <lineage>
        <taxon>Bacteria</taxon>
        <taxon>Pseudomonadati</taxon>
        <taxon>Pseudomonadota</taxon>
        <taxon>Alphaproteobacteria</taxon>
        <taxon>Rhodobacterales</taxon>
        <taxon>Paracoccaceae</taxon>
        <taxon>Thioclava</taxon>
    </lineage>
</organism>
<evidence type="ECO:0000313" key="3">
    <source>
        <dbReference type="Proteomes" id="UP001438953"/>
    </source>
</evidence>
<dbReference type="EMBL" id="JAYWLC010000001">
    <property type="protein sequence ID" value="MER5170532.1"/>
    <property type="molecule type" value="Genomic_DNA"/>
</dbReference>
<reference evidence="2 3" key="1">
    <citation type="submission" date="2024-01" db="EMBL/GenBank/DDBJ databases">
        <authorList>
            <person name="Deng Y."/>
            <person name="Su J."/>
        </authorList>
    </citation>
    <scope>NUCLEOTIDE SEQUENCE [LARGE SCALE GENOMIC DNA]</scope>
    <source>
        <strain evidence="2 3">CPCC 100088</strain>
    </source>
</reference>
<keyword evidence="3" id="KW-1185">Reference proteome</keyword>
<evidence type="ECO:0008006" key="4">
    <source>
        <dbReference type="Google" id="ProtNLM"/>
    </source>
</evidence>
<feature type="chain" id="PRO_5045217064" description="Secreted protein" evidence="1">
    <location>
        <begin position="25"/>
        <end position="121"/>
    </location>
</feature>
<accession>A0ABV1SC89</accession>
<dbReference type="PROSITE" id="PS51257">
    <property type="entry name" value="PROKAR_LIPOPROTEIN"/>
    <property type="match status" value="1"/>
</dbReference>
<feature type="signal peptide" evidence="1">
    <location>
        <begin position="1"/>
        <end position="24"/>
    </location>
</feature>
<gene>
    <name evidence="2" type="ORF">VSX56_01990</name>
</gene>
<keyword evidence="1" id="KW-0732">Signal</keyword>
<reference evidence="2 3" key="2">
    <citation type="submission" date="2024-06" db="EMBL/GenBank/DDBJ databases">
        <title>Thioclava kandeliae sp. nov. from a rhizosphere soil sample of Kandelia candel in a mangrove.</title>
        <authorList>
            <person name="Mu T."/>
        </authorList>
    </citation>
    <scope>NUCLEOTIDE SEQUENCE [LARGE SCALE GENOMIC DNA]</scope>
    <source>
        <strain evidence="2 3">CPCC 100088</strain>
    </source>
</reference>
<evidence type="ECO:0000256" key="1">
    <source>
        <dbReference type="SAM" id="SignalP"/>
    </source>
</evidence>
<protein>
    <recommendedName>
        <fullName evidence="4">Secreted protein</fullName>
    </recommendedName>
</protein>
<evidence type="ECO:0000313" key="2">
    <source>
        <dbReference type="EMBL" id="MER5170532.1"/>
    </source>
</evidence>
<comment type="caution">
    <text evidence="2">The sequence shown here is derived from an EMBL/GenBank/DDBJ whole genome shotgun (WGS) entry which is preliminary data.</text>
</comment>
<dbReference type="Proteomes" id="UP001438953">
    <property type="component" value="Unassembled WGS sequence"/>
</dbReference>
<proteinExistence type="predicted"/>
<name>A0ABV1SC89_9RHOB</name>
<dbReference type="RefSeq" id="WP_339112144.1">
    <property type="nucleotide sequence ID" value="NZ_JAYWLC010000001.1"/>
</dbReference>